<keyword evidence="6" id="KW-1185">Reference proteome</keyword>
<dbReference type="AlphaFoldDB" id="A0AAW1TVK0"/>
<feature type="repeat" description="WD" evidence="4">
    <location>
        <begin position="214"/>
        <end position="256"/>
    </location>
</feature>
<dbReference type="PROSITE" id="PS50294">
    <property type="entry name" value="WD_REPEATS_REGION"/>
    <property type="match status" value="1"/>
</dbReference>
<sequence>MEHCLEDEAEAQNRINFIPCLKWVKKAVASTNPIKVQLSKKELVKIIKDTQVKLNIAKNESSGGEAADELNLSDYDNEDENTANLLGIGSLAELPNDAQDNFSESDDSDKEDEIIKPTDNLILVGHVEGDASILEIYVYNEEEESLYVHHDILLPSFPLCLEWLNYEPNSPKGSYCAVGSMDPIIEIWDLDVVNSVESAFKLGQMASRKKNRPHIGHRDAVLSLAWNKSFEHILASGSADKSIMLWDLDKKEPSTIITAFEEKVQCLDWHKLEGQSLLAGACDGNVKVFDCRTPESHLTWKLDGECEQLSWNPLQPFTFIAGTSVGSLQCFDCRKGQLWSIPAHEKEVTGLFVSGQCPGLIVTSSPDETVKTWDYSGENAPELINSKDFGCGMLHCLGGSPDSPFVIASGGDKKSNNFVVYDIRNIDVVKQRFESRQLVQLVSITPPGSPDVMQQDN</sequence>
<dbReference type="InterPro" id="IPR001680">
    <property type="entry name" value="WD40_rpt"/>
</dbReference>
<keyword evidence="3" id="KW-0677">Repeat</keyword>
<keyword evidence="1" id="KW-0597">Phosphoprotein</keyword>
<dbReference type="InterPro" id="IPR015943">
    <property type="entry name" value="WD40/YVTN_repeat-like_dom_sf"/>
</dbReference>
<dbReference type="PANTHER" id="PTHR14091:SF0">
    <property type="entry name" value="PERIODIC TRYPTOPHAN PROTEIN 1 HOMOLOG"/>
    <property type="match status" value="1"/>
</dbReference>
<dbReference type="GO" id="GO:0006364">
    <property type="term" value="P:rRNA processing"/>
    <property type="evidence" value="ECO:0007669"/>
    <property type="project" value="InterPro"/>
</dbReference>
<dbReference type="PRINTS" id="PR00320">
    <property type="entry name" value="GPROTEINBRPT"/>
</dbReference>
<dbReference type="PANTHER" id="PTHR14091">
    <property type="entry name" value="PERIODIC TRYPTOPHAN PROTEIN 1"/>
    <property type="match status" value="1"/>
</dbReference>
<dbReference type="PROSITE" id="PS00678">
    <property type="entry name" value="WD_REPEATS_1"/>
    <property type="match status" value="1"/>
</dbReference>
<organism evidence="5 6">
    <name type="scientific">Henosepilachna vigintioctopunctata</name>
    <dbReference type="NCBI Taxonomy" id="420089"/>
    <lineage>
        <taxon>Eukaryota</taxon>
        <taxon>Metazoa</taxon>
        <taxon>Ecdysozoa</taxon>
        <taxon>Arthropoda</taxon>
        <taxon>Hexapoda</taxon>
        <taxon>Insecta</taxon>
        <taxon>Pterygota</taxon>
        <taxon>Neoptera</taxon>
        <taxon>Endopterygota</taxon>
        <taxon>Coleoptera</taxon>
        <taxon>Polyphaga</taxon>
        <taxon>Cucujiformia</taxon>
        <taxon>Coccinelloidea</taxon>
        <taxon>Coccinellidae</taxon>
        <taxon>Epilachninae</taxon>
        <taxon>Epilachnini</taxon>
        <taxon>Henosepilachna</taxon>
    </lineage>
</organism>
<dbReference type="InterPro" id="IPR044285">
    <property type="entry name" value="PWP1"/>
</dbReference>
<evidence type="ECO:0000313" key="5">
    <source>
        <dbReference type="EMBL" id="KAK9875592.1"/>
    </source>
</evidence>
<gene>
    <name evidence="5" type="ORF">WA026_009395</name>
</gene>
<evidence type="ECO:0000256" key="1">
    <source>
        <dbReference type="ARBA" id="ARBA00022553"/>
    </source>
</evidence>
<name>A0AAW1TVK0_9CUCU</name>
<evidence type="ECO:0008006" key="7">
    <source>
        <dbReference type="Google" id="ProtNLM"/>
    </source>
</evidence>
<evidence type="ECO:0000256" key="3">
    <source>
        <dbReference type="ARBA" id="ARBA00022737"/>
    </source>
</evidence>
<protein>
    <recommendedName>
        <fullName evidence="7">Periodic tryptophan protein 1 homolog</fullName>
    </recommendedName>
</protein>
<dbReference type="Gene3D" id="2.130.10.10">
    <property type="entry name" value="YVTN repeat-like/Quinoprotein amine dehydrogenase"/>
    <property type="match status" value="1"/>
</dbReference>
<feature type="repeat" description="WD" evidence="4">
    <location>
        <begin position="341"/>
        <end position="374"/>
    </location>
</feature>
<evidence type="ECO:0000313" key="6">
    <source>
        <dbReference type="Proteomes" id="UP001431783"/>
    </source>
</evidence>
<dbReference type="InterPro" id="IPR020472">
    <property type="entry name" value="WD40_PAC1"/>
</dbReference>
<reference evidence="5 6" key="1">
    <citation type="submission" date="2023-03" db="EMBL/GenBank/DDBJ databases">
        <title>Genome insight into feeding habits of ladybird beetles.</title>
        <authorList>
            <person name="Li H.-S."/>
            <person name="Huang Y.-H."/>
            <person name="Pang H."/>
        </authorList>
    </citation>
    <scope>NUCLEOTIDE SEQUENCE [LARGE SCALE GENOMIC DNA]</scope>
    <source>
        <strain evidence="5">SYSU_2023b</strain>
        <tissue evidence="5">Whole body</tissue>
    </source>
</reference>
<dbReference type="InterPro" id="IPR019775">
    <property type="entry name" value="WD40_repeat_CS"/>
</dbReference>
<keyword evidence="2 4" id="KW-0853">WD repeat</keyword>
<dbReference type="Proteomes" id="UP001431783">
    <property type="component" value="Unassembled WGS sequence"/>
</dbReference>
<evidence type="ECO:0000256" key="2">
    <source>
        <dbReference type="ARBA" id="ARBA00022574"/>
    </source>
</evidence>
<comment type="caution">
    <text evidence="5">The sequence shown here is derived from an EMBL/GenBank/DDBJ whole genome shotgun (WGS) entry which is preliminary data.</text>
</comment>
<dbReference type="SMART" id="SM00320">
    <property type="entry name" value="WD40"/>
    <property type="match status" value="5"/>
</dbReference>
<dbReference type="PROSITE" id="PS50082">
    <property type="entry name" value="WD_REPEATS_2"/>
    <property type="match status" value="2"/>
</dbReference>
<evidence type="ECO:0000256" key="4">
    <source>
        <dbReference type="PROSITE-ProRule" id="PRU00221"/>
    </source>
</evidence>
<dbReference type="InterPro" id="IPR036322">
    <property type="entry name" value="WD40_repeat_dom_sf"/>
</dbReference>
<dbReference type="SUPFAM" id="SSF50978">
    <property type="entry name" value="WD40 repeat-like"/>
    <property type="match status" value="1"/>
</dbReference>
<dbReference type="EMBL" id="JARQZJ010000034">
    <property type="protein sequence ID" value="KAK9875592.1"/>
    <property type="molecule type" value="Genomic_DNA"/>
</dbReference>
<proteinExistence type="predicted"/>
<dbReference type="GO" id="GO:0005634">
    <property type="term" value="C:nucleus"/>
    <property type="evidence" value="ECO:0007669"/>
    <property type="project" value="TreeGrafter"/>
</dbReference>
<accession>A0AAW1TVK0</accession>
<dbReference type="Pfam" id="PF00400">
    <property type="entry name" value="WD40"/>
    <property type="match status" value="1"/>
</dbReference>